<sequence>EIAVFADIASRGDGGFFLPQMADLRGFHACDRKRTRQSKAKRKIGRETKMWREIRREFVASKINSPS</sequence>
<evidence type="ECO:0000313" key="2">
    <source>
        <dbReference type="Proteomes" id="UP000769156"/>
    </source>
</evidence>
<gene>
    <name evidence="1" type="ORF">K8V82_01660</name>
</gene>
<organism evidence="1 2">
    <name type="scientific">Lachnoclostridium phocaeense</name>
    <dbReference type="NCBI Taxonomy" id="1871021"/>
    <lineage>
        <taxon>Bacteria</taxon>
        <taxon>Bacillati</taxon>
        <taxon>Bacillota</taxon>
        <taxon>Clostridia</taxon>
        <taxon>Lachnospirales</taxon>
        <taxon>Lachnospiraceae</taxon>
    </lineage>
</organism>
<protein>
    <submittedName>
        <fullName evidence="1">Uncharacterized protein</fullName>
    </submittedName>
</protein>
<reference evidence="1" key="1">
    <citation type="journal article" date="2021" name="PeerJ">
        <title>Extensive microbial diversity within the chicken gut microbiome revealed by metagenomics and culture.</title>
        <authorList>
            <person name="Gilroy R."/>
            <person name="Ravi A."/>
            <person name="Getino M."/>
            <person name="Pursley I."/>
            <person name="Horton D.L."/>
            <person name="Alikhan N.F."/>
            <person name="Baker D."/>
            <person name="Gharbi K."/>
            <person name="Hall N."/>
            <person name="Watson M."/>
            <person name="Adriaenssens E.M."/>
            <person name="Foster-Nyarko E."/>
            <person name="Jarju S."/>
            <person name="Secka A."/>
            <person name="Antonio M."/>
            <person name="Oren A."/>
            <person name="Chaudhuri R.R."/>
            <person name="La Ragione R."/>
            <person name="Hildebrand F."/>
            <person name="Pallen M.J."/>
        </authorList>
    </citation>
    <scope>NUCLEOTIDE SEQUENCE</scope>
    <source>
        <strain evidence="1">ChiSjej5B23-16112</strain>
    </source>
</reference>
<name>A0A921HYZ9_9FIRM</name>
<proteinExistence type="predicted"/>
<evidence type="ECO:0000313" key="1">
    <source>
        <dbReference type="EMBL" id="HJF93481.1"/>
    </source>
</evidence>
<dbReference type="AlphaFoldDB" id="A0A921HYZ9"/>
<feature type="non-terminal residue" evidence="1">
    <location>
        <position position="1"/>
    </location>
</feature>
<dbReference type="EMBL" id="DYVY01000031">
    <property type="protein sequence ID" value="HJF93481.1"/>
    <property type="molecule type" value="Genomic_DNA"/>
</dbReference>
<accession>A0A921HYZ9</accession>
<reference evidence="1" key="2">
    <citation type="submission" date="2021-09" db="EMBL/GenBank/DDBJ databases">
        <authorList>
            <person name="Gilroy R."/>
        </authorList>
    </citation>
    <scope>NUCLEOTIDE SEQUENCE</scope>
    <source>
        <strain evidence="1">ChiSjej5B23-16112</strain>
    </source>
</reference>
<comment type="caution">
    <text evidence="1">The sequence shown here is derived from an EMBL/GenBank/DDBJ whole genome shotgun (WGS) entry which is preliminary data.</text>
</comment>
<dbReference type="Proteomes" id="UP000769156">
    <property type="component" value="Unassembled WGS sequence"/>
</dbReference>